<feature type="compositionally biased region" description="Polar residues" evidence="4">
    <location>
        <begin position="666"/>
        <end position="684"/>
    </location>
</feature>
<evidence type="ECO:0000256" key="2">
    <source>
        <dbReference type="ARBA" id="ARBA00022490"/>
    </source>
</evidence>
<evidence type="ECO:0000256" key="3">
    <source>
        <dbReference type="SAM" id="Coils"/>
    </source>
</evidence>
<feature type="domain" description="Centrosomin N-terminal motif 1" evidence="5">
    <location>
        <begin position="120"/>
        <end position="187"/>
    </location>
</feature>
<feature type="compositionally biased region" description="Low complexity" evidence="4">
    <location>
        <begin position="636"/>
        <end position="656"/>
    </location>
</feature>
<evidence type="ECO:0000259" key="5">
    <source>
        <dbReference type="Pfam" id="PF07989"/>
    </source>
</evidence>
<dbReference type="InterPro" id="IPR012943">
    <property type="entry name" value="Cnn_1N"/>
</dbReference>
<feature type="region of interest" description="Disordered" evidence="4">
    <location>
        <begin position="445"/>
        <end position="540"/>
    </location>
</feature>
<reference evidence="6 7" key="1">
    <citation type="journal article" date="2018" name="IMA Fungus">
        <title>IMA Genome-F 9: Draft genome sequence of Annulohypoxylon stygium, Aspergillus mulundensis, Berkeleyomyces basicola (syn. Thielaviopsis basicola), Ceratocystis smalleyi, two Cercospora beticola strains, Coleophoma cylindrospora, Fusarium fracticaudum, Phialophora cf. hyalina, and Morchella septimelata.</title>
        <authorList>
            <person name="Wingfield B.D."/>
            <person name="Bills G.F."/>
            <person name="Dong Y."/>
            <person name="Huang W."/>
            <person name="Nel W.J."/>
            <person name="Swalarsk-Parry B.S."/>
            <person name="Vaghefi N."/>
            <person name="Wilken P.M."/>
            <person name="An Z."/>
            <person name="de Beer Z.W."/>
            <person name="De Vos L."/>
            <person name="Chen L."/>
            <person name="Duong T.A."/>
            <person name="Gao Y."/>
            <person name="Hammerbacher A."/>
            <person name="Kikkert J.R."/>
            <person name="Li Y."/>
            <person name="Li H."/>
            <person name="Li K."/>
            <person name="Li Q."/>
            <person name="Liu X."/>
            <person name="Ma X."/>
            <person name="Naidoo K."/>
            <person name="Pethybridge S.J."/>
            <person name="Sun J."/>
            <person name="Steenkamp E.T."/>
            <person name="van der Nest M.A."/>
            <person name="van Wyk S."/>
            <person name="Wingfield M.J."/>
            <person name="Xiong C."/>
            <person name="Yue Q."/>
            <person name="Zhang X."/>
        </authorList>
    </citation>
    <scope>NUCLEOTIDE SEQUENCE [LARGE SCALE GENOMIC DNA]</scope>
    <source>
        <strain evidence="6 7">BP5796</strain>
    </source>
</reference>
<keyword evidence="3" id="KW-0175">Coiled coil</keyword>
<evidence type="ECO:0000313" key="6">
    <source>
        <dbReference type="EMBL" id="RDW68310.1"/>
    </source>
</evidence>
<dbReference type="AlphaFoldDB" id="A0A3D8R2Y8"/>
<feature type="compositionally biased region" description="Basic and acidic residues" evidence="4">
    <location>
        <begin position="478"/>
        <end position="490"/>
    </location>
</feature>
<dbReference type="GO" id="GO:0005815">
    <property type="term" value="C:microtubule organizing center"/>
    <property type="evidence" value="ECO:0007669"/>
    <property type="project" value="InterPro"/>
</dbReference>
<dbReference type="EMBL" id="PDLN01000013">
    <property type="protein sequence ID" value="RDW68310.1"/>
    <property type="molecule type" value="Genomic_DNA"/>
</dbReference>
<name>A0A3D8R2Y8_9HELO</name>
<feature type="compositionally biased region" description="Polar residues" evidence="4">
    <location>
        <begin position="705"/>
        <end position="724"/>
    </location>
</feature>
<comment type="caution">
    <text evidence="6">The sequence shown here is derived from an EMBL/GenBank/DDBJ whole genome shotgun (WGS) entry which is preliminary data.</text>
</comment>
<evidence type="ECO:0000256" key="1">
    <source>
        <dbReference type="ARBA" id="ARBA00004496"/>
    </source>
</evidence>
<dbReference type="GO" id="GO:0005737">
    <property type="term" value="C:cytoplasm"/>
    <property type="evidence" value="ECO:0007669"/>
    <property type="project" value="UniProtKB-SubCell"/>
</dbReference>
<feature type="compositionally biased region" description="Polar residues" evidence="4">
    <location>
        <begin position="103"/>
        <end position="113"/>
    </location>
</feature>
<evidence type="ECO:0000313" key="7">
    <source>
        <dbReference type="Proteomes" id="UP000256328"/>
    </source>
</evidence>
<keyword evidence="7" id="KW-1185">Reference proteome</keyword>
<gene>
    <name evidence="6" type="ORF">BP5796_08967</name>
</gene>
<feature type="compositionally biased region" description="Polar residues" evidence="4">
    <location>
        <begin position="462"/>
        <end position="477"/>
    </location>
</feature>
<feature type="compositionally biased region" description="Low complexity" evidence="4">
    <location>
        <begin position="235"/>
        <end position="245"/>
    </location>
</feature>
<feature type="region of interest" description="Disordered" evidence="4">
    <location>
        <begin position="219"/>
        <end position="268"/>
    </location>
</feature>
<keyword evidence="2" id="KW-0963">Cytoplasm</keyword>
<feature type="region of interest" description="Disordered" evidence="4">
    <location>
        <begin position="325"/>
        <end position="384"/>
    </location>
</feature>
<feature type="compositionally biased region" description="Low complexity" evidence="4">
    <location>
        <begin position="694"/>
        <end position="704"/>
    </location>
</feature>
<evidence type="ECO:0000256" key="4">
    <source>
        <dbReference type="SAM" id="MobiDB-lite"/>
    </source>
</evidence>
<protein>
    <recommendedName>
        <fullName evidence="5">Centrosomin N-terminal motif 1 domain-containing protein</fullName>
    </recommendedName>
</protein>
<feature type="compositionally biased region" description="Polar residues" evidence="4">
    <location>
        <begin position="363"/>
        <end position="373"/>
    </location>
</feature>
<dbReference type="Pfam" id="PF07989">
    <property type="entry name" value="Cnn_1N"/>
    <property type="match status" value="1"/>
</dbReference>
<dbReference type="OrthoDB" id="10251744at2759"/>
<feature type="region of interest" description="Disordered" evidence="4">
    <location>
        <begin position="282"/>
        <end position="308"/>
    </location>
</feature>
<feature type="region of interest" description="Disordered" evidence="4">
    <location>
        <begin position="756"/>
        <end position="787"/>
    </location>
</feature>
<feature type="coiled-coil region" evidence="3">
    <location>
        <begin position="146"/>
        <end position="186"/>
    </location>
</feature>
<feature type="compositionally biased region" description="Basic and acidic residues" evidence="4">
    <location>
        <begin position="59"/>
        <end position="85"/>
    </location>
</feature>
<feature type="compositionally biased region" description="Basic and acidic residues" evidence="4">
    <location>
        <begin position="596"/>
        <end position="608"/>
    </location>
</feature>
<feature type="region of interest" description="Disordered" evidence="4">
    <location>
        <begin position="419"/>
        <end position="438"/>
    </location>
</feature>
<organism evidence="6 7">
    <name type="scientific">Coleophoma crateriformis</name>
    <dbReference type="NCBI Taxonomy" id="565419"/>
    <lineage>
        <taxon>Eukaryota</taxon>
        <taxon>Fungi</taxon>
        <taxon>Dikarya</taxon>
        <taxon>Ascomycota</taxon>
        <taxon>Pezizomycotina</taxon>
        <taxon>Leotiomycetes</taxon>
        <taxon>Helotiales</taxon>
        <taxon>Dermateaceae</taxon>
        <taxon>Coleophoma</taxon>
    </lineage>
</organism>
<dbReference type="Proteomes" id="UP000256328">
    <property type="component" value="Unassembled WGS sequence"/>
</dbReference>
<proteinExistence type="predicted"/>
<sequence>MEEGLQQRRNRTYARPESSCSRDTKMTPSNSSNASTVATLPPRHTQKGRQPGGASMLQERLRERKVESARHQRQDAGLHGLDDRGIQSSPIKAIHTREERRPSSSGNGMTPSAKNMGAKHIEDQLSTLHKQNFDLKLELYHRRERQEKLEARLAAAEERLTQQDELQEVNEELLAELEKRDQAVEEAVDIICNLEAKVESLMREREIVRKFDAQESDYFQSNHQNTSPSSPPGFTPTSTEEGGSSQKTNLVGSHSRLPRMPSFFSEQSEGTEALRSLYLPVDRGHSGMSLPKLAEDTDEMNSPHSPRLSVLSESSFLSVYGEKPLALDSTDGQDDLQSSLTTRRHRTSTSIEKWIDERPRNAETPSRTSSNPRKVSGRQPPVLSIGSVLQSPLQRLERGEHRLERLRIRLEQGNQSLALRHTETLDQPAGDQEKQESKEIMRRMATDRRSFDRQQALPPTPDTVSTSTLRLFKNSNDTLHDRARQVDGNRDNYVGNGARLPSLRTVSNPQRLLPSARPRSQGESIRSRPTGHGWDTGARDDEVDSILSTASTYDNPETTLAPDFFGVGTQAGLNWARDVMFNHDSPAQLPTHRTKFYDETQRASREPPSDTPGTEDLVEQRNYEPSRVNNKPSGYAPSSPDASPRPSLPPRRASLSTGTKLRKTQRSLSYSRQNSPALDATSSPPLKEPKRSRFSGLFGRSSTSPSVNGSFNNQQIESDLNHNASPDAGNIENDTDYRRCQSQGACMITSGSLFDEDRLSSATPPPILRSRPTQAYARPSSAGAGAVRRRSILGTDYCGEEPKVRISCEEERRGAMEDANGKGGRKWFGKLSRAGSLNKRT</sequence>
<accession>A0A3D8R2Y8</accession>
<feature type="region of interest" description="Disordered" evidence="4">
    <location>
        <begin position="1"/>
        <end position="115"/>
    </location>
</feature>
<comment type="subcellular location">
    <subcellularLocation>
        <location evidence="1">Cytoplasm</location>
    </subcellularLocation>
</comment>
<feature type="region of interest" description="Disordered" evidence="4">
    <location>
        <begin position="596"/>
        <end position="735"/>
    </location>
</feature>
<feature type="compositionally biased region" description="Polar residues" evidence="4">
    <location>
        <begin position="26"/>
        <end position="38"/>
    </location>
</feature>